<dbReference type="Proteomes" id="UP001220324">
    <property type="component" value="Unassembled WGS sequence"/>
</dbReference>
<name>A0AAD6GFR6_9EURO</name>
<comment type="caution">
    <text evidence="1">The sequence shown here is derived from an EMBL/GenBank/DDBJ whole genome shotgun (WGS) entry which is preliminary data.</text>
</comment>
<evidence type="ECO:0000313" key="1">
    <source>
        <dbReference type="EMBL" id="KAJ5540541.1"/>
    </source>
</evidence>
<protein>
    <submittedName>
        <fullName evidence="1">Uncharacterized protein</fullName>
    </submittedName>
</protein>
<gene>
    <name evidence="1" type="ORF">N7494_005617</name>
</gene>
<evidence type="ECO:0000313" key="2">
    <source>
        <dbReference type="Proteomes" id="UP001220324"/>
    </source>
</evidence>
<proteinExistence type="predicted"/>
<organism evidence="1 2">
    <name type="scientific">Penicillium frequentans</name>
    <dbReference type="NCBI Taxonomy" id="3151616"/>
    <lineage>
        <taxon>Eukaryota</taxon>
        <taxon>Fungi</taxon>
        <taxon>Dikarya</taxon>
        <taxon>Ascomycota</taxon>
        <taxon>Pezizomycotina</taxon>
        <taxon>Eurotiomycetes</taxon>
        <taxon>Eurotiomycetidae</taxon>
        <taxon>Eurotiales</taxon>
        <taxon>Aspergillaceae</taxon>
        <taxon>Penicillium</taxon>
    </lineage>
</organism>
<accession>A0AAD6GFR6</accession>
<keyword evidence="2" id="KW-1185">Reference proteome</keyword>
<dbReference type="AlphaFoldDB" id="A0AAD6GFR6"/>
<sequence length="182" mass="19862">MLAVPGGPVALPGPGLVSRAWDEIMDAGRVQCLHFLVRNNIISINGSTNALQGYMLHAAENDPVSKPIKAYIAAKILLADYTVPQSLTDPTLTTFVVGLMEEPSMWATVGRIAALPPALHPGNDLSTWVDDHHFLEMGPWINVTAANALPTVMREMMEDPRKDSLFLSESNKLMDSILGWQM</sequence>
<dbReference type="EMBL" id="JAQIZZ010000005">
    <property type="protein sequence ID" value="KAJ5540541.1"/>
    <property type="molecule type" value="Genomic_DNA"/>
</dbReference>
<reference evidence="1 2" key="1">
    <citation type="journal article" date="2023" name="IMA Fungus">
        <title>Comparative genomic study of the Penicillium genus elucidates a diverse pangenome and 15 lateral gene transfer events.</title>
        <authorList>
            <person name="Petersen C."/>
            <person name="Sorensen T."/>
            <person name="Nielsen M.R."/>
            <person name="Sondergaard T.E."/>
            <person name="Sorensen J.L."/>
            <person name="Fitzpatrick D.A."/>
            <person name="Frisvad J.C."/>
            <person name="Nielsen K.L."/>
        </authorList>
    </citation>
    <scope>NUCLEOTIDE SEQUENCE [LARGE SCALE GENOMIC DNA]</scope>
    <source>
        <strain evidence="1 2">IBT 35679</strain>
    </source>
</reference>